<evidence type="ECO:0000313" key="11">
    <source>
        <dbReference type="Proteomes" id="UP001652660"/>
    </source>
</evidence>
<dbReference type="RefSeq" id="XP_071906327.1">
    <property type="nucleotide sequence ID" value="XM_072050226.1"/>
</dbReference>
<feature type="domain" description="AP2/ERF" evidence="10">
    <location>
        <begin position="168"/>
        <end position="225"/>
    </location>
</feature>
<organism evidence="11 12">
    <name type="scientific">Coffea arabica</name>
    <name type="common">Arabian coffee</name>
    <dbReference type="NCBI Taxonomy" id="13443"/>
    <lineage>
        <taxon>Eukaryota</taxon>
        <taxon>Viridiplantae</taxon>
        <taxon>Streptophyta</taxon>
        <taxon>Embryophyta</taxon>
        <taxon>Tracheophyta</taxon>
        <taxon>Spermatophyta</taxon>
        <taxon>Magnoliopsida</taxon>
        <taxon>eudicotyledons</taxon>
        <taxon>Gunneridae</taxon>
        <taxon>Pentapetalae</taxon>
        <taxon>asterids</taxon>
        <taxon>lamiids</taxon>
        <taxon>Gentianales</taxon>
        <taxon>Rubiaceae</taxon>
        <taxon>Ixoroideae</taxon>
        <taxon>Gardenieae complex</taxon>
        <taxon>Bertiereae - Coffeeae clade</taxon>
        <taxon>Coffeeae</taxon>
        <taxon>Coffea</taxon>
    </lineage>
</organism>
<evidence type="ECO:0000256" key="9">
    <source>
        <dbReference type="SAM" id="MobiDB-lite"/>
    </source>
</evidence>
<proteinExistence type="inferred from homology"/>
<evidence type="ECO:0000256" key="4">
    <source>
        <dbReference type="ARBA" id="ARBA00023125"/>
    </source>
</evidence>
<keyword evidence="11" id="KW-1185">Reference proteome</keyword>
<keyword evidence="6" id="KW-0804">Transcription</keyword>
<reference evidence="12" key="1">
    <citation type="submission" date="2025-08" db="UniProtKB">
        <authorList>
            <consortium name="RefSeq"/>
        </authorList>
    </citation>
    <scope>IDENTIFICATION</scope>
    <source>
        <tissue evidence="12">Leaves</tissue>
    </source>
</reference>
<evidence type="ECO:0000256" key="5">
    <source>
        <dbReference type="ARBA" id="ARBA00023159"/>
    </source>
</evidence>
<dbReference type="Proteomes" id="UP001652660">
    <property type="component" value="Chromosome 5c"/>
</dbReference>
<comment type="similarity">
    <text evidence="8">Belongs to the AP2/ERF transcription factor family. ERF subfamily.</text>
</comment>
<dbReference type="SUPFAM" id="SSF54171">
    <property type="entry name" value="DNA-binding domain"/>
    <property type="match status" value="1"/>
</dbReference>
<evidence type="ECO:0000256" key="2">
    <source>
        <dbReference type="ARBA" id="ARBA00022745"/>
    </source>
</evidence>
<keyword evidence="3" id="KW-0805">Transcription regulation</keyword>
<keyword evidence="2" id="KW-0936">Ethylene signaling pathway</keyword>
<dbReference type="GeneID" id="113689598"/>
<keyword evidence="5" id="KW-0010">Activator</keyword>
<dbReference type="Gene3D" id="3.30.730.10">
    <property type="entry name" value="AP2/ERF domain"/>
    <property type="match status" value="1"/>
</dbReference>
<dbReference type="PRINTS" id="PR00367">
    <property type="entry name" value="ETHRSPELEMNT"/>
</dbReference>
<dbReference type="InterPro" id="IPR051758">
    <property type="entry name" value="ERF/AP2-like"/>
</dbReference>
<accession>A0ABM4UGA8</accession>
<protein>
    <submittedName>
        <fullName evidence="12">Ethylene-responsive transcription factor ERF054-like</fullName>
    </submittedName>
</protein>
<keyword evidence="7" id="KW-0539">Nucleus</keyword>
<dbReference type="CDD" id="cd00018">
    <property type="entry name" value="AP2"/>
    <property type="match status" value="1"/>
</dbReference>
<evidence type="ECO:0000256" key="8">
    <source>
        <dbReference type="ARBA" id="ARBA00024343"/>
    </source>
</evidence>
<keyword evidence="4" id="KW-0238">DNA-binding</keyword>
<dbReference type="SMART" id="SM00380">
    <property type="entry name" value="AP2"/>
    <property type="match status" value="1"/>
</dbReference>
<evidence type="ECO:0000256" key="7">
    <source>
        <dbReference type="ARBA" id="ARBA00023242"/>
    </source>
</evidence>
<sequence length="394" mass="44076">MEDASLPEGDHYADDRDNLNFSKREGKNMEHAKEVHQKTVTLDRPLKKIRSPAAISNHHQTYPRTPMRSPSSRFVFPFALDHEPQTITRSRQIGVTTQSPAGFHSTSSIPSEKHHMISFGPEHNHQELLQDWKDTLALSPGGRSAATVMMNRLGLVLPHNLSVSPPKIYRGVRQRHWGKWVAEIRLPRNRKRLWLGTFDTAEEAALAYDREAFRLRGENARLNFPHLFRGSEAACQMEAQEVSGTSSLSSSSIANETSKLNKFQMPNKQGVVVPSTNGNKTSIITEYTEKGFEYKSSFHESRSEDIILAADNQAGRMSIPPEQGLQGFSDPIMWGRSMTEVLTTTIQGSSSGFPIPSSPMWENITMADLLQQSDGYCLTENSCAVLDVQMPSIP</sequence>
<comment type="subcellular location">
    <subcellularLocation>
        <location evidence="1">Nucleus</location>
    </subcellularLocation>
</comment>
<dbReference type="PANTHER" id="PTHR31657:SF19">
    <property type="entry name" value="ETHYLENE-RESPONSIVE TRANSCRIPTION FACTOR ERF053"/>
    <property type="match status" value="1"/>
</dbReference>
<evidence type="ECO:0000259" key="10">
    <source>
        <dbReference type="PROSITE" id="PS51032"/>
    </source>
</evidence>
<dbReference type="InterPro" id="IPR001471">
    <property type="entry name" value="AP2/ERF_dom"/>
</dbReference>
<dbReference type="PANTHER" id="PTHR31657">
    <property type="entry name" value="ETHYLENE-RESPONSIVE TRANSCRIPTION FACTOR ERF061"/>
    <property type="match status" value="1"/>
</dbReference>
<dbReference type="InterPro" id="IPR016177">
    <property type="entry name" value="DNA-bd_dom_sf"/>
</dbReference>
<feature type="compositionally biased region" description="Basic and acidic residues" evidence="9">
    <location>
        <begin position="8"/>
        <end position="21"/>
    </location>
</feature>
<dbReference type="Pfam" id="PF00847">
    <property type="entry name" value="AP2"/>
    <property type="match status" value="1"/>
</dbReference>
<dbReference type="InterPro" id="IPR036955">
    <property type="entry name" value="AP2/ERF_dom_sf"/>
</dbReference>
<evidence type="ECO:0000256" key="1">
    <source>
        <dbReference type="ARBA" id="ARBA00004123"/>
    </source>
</evidence>
<gene>
    <name evidence="12" type="primary">LOC113689598</name>
</gene>
<evidence type="ECO:0000256" key="6">
    <source>
        <dbReference type="ARBA" id="ARBA00023163"/>
    </source>
</evidence>
<dbReference type="PROSITE" id="PS51032">
    <property type="entry name" value="AP2_ERF"/>
    <property type="match status" value="1"/>
</dbReference>
<feature type="region of interest" description="Disordered" evidence="9">
    <location>
        <begin position="1"/>
        <end position="21"/>
    </location>
</feature>
<evidence type="ECO:0000313" key="12">
    <source>
        <dbReference type="RefSeq" id="XP_071906327.1"/>
    </source>
</evidence>
<name>A0ABM4UGA8_COFAR</name>
<evidence type="ECO:0000256" key="3">
    <source>
        <dbReference type="ARBA" id="ARBA00023015"/>
    </source>
</evidence>